<feature type="compositionally biased region" description="Basic and acidic residues" evidence="1">
    <location>
        <begin position="125"/>
        <end position="144"/>
    </location>
</feature>
<accession>A0AAV7T9E9</accession>
<feature type="compositionally biased region" description="Basic and acidic residues" evidence="1">
    <location>
        <begin position="1"/>
        <end position="14"/>
    </location>
</feature>
<sequence>MREVHTRARHRGTEESETSETPDTRSVWIRSKILDLLFEKEVFLPPKDTPARFMYNKHGMSAIVFLDLWVEYTEKLEERYRWPINGTFDIESVLKVEEQLFKRKARQAQLDSVEWWRKEAHRRQEKAQNKVEKAQKMSEKAKSDELLQTGKETVLDQTIREKQGNMTGLYPVLPKGEVAGQVKSKHGLLPSAPIDFEEAPLIDLLDVPPPYSTDMRPVHPGPGQAVTLPPAIIDNLSEHTRRLSLVETAGGDEAAGGEDKVQCPHDPLYKRYPALDEQGKQLVDSWTKIEKMPAVQSTIDSMIEYMLRGGDSTAYKDVMKGKNKRQKMHIYTFMTLLFARYFQANDLKIPTKLADIITQLNENTGEVEDEIDRAVDNLLGLMIQQRHKFKEGPSRPTKQCPLRGDLGKGEKFTPTTVSFFPEAPTSEELYEETEEALEWFLDQEPPLTVEEQELARTTTLWTSQPKIYNPDVIAQLFSNLPLTQRRLASIYMTQHLMTLNKIIRPHQKALEDLLSKCTSLTFVQDPSLFLNIFLEARQEYHDEVTRTLLRSRHHDLQQKDTLRHFPLREVHPRIDGGNALQRVFVYTPLTKMEIMKMKEMVPSHSKDPAGFFEELADVLTMGTYTLADMTIMLKHLLPSGIYEKLREKNWVVDAVELNWATLERRESDRAPGGDIHQDIKALPGLILKVLPQLLTTKKEDWDAISACKQKPGEDTGDYYSRLEECFAINSGLKPNSDSYPHLFVSKLVENSLPKLKERVQRVESSWQAQTPSQVLRILQYHQNRLREEEEREKTRLKETKIRALVAHTVMPRTGPPPQQQKTTTTSKGVCNYCKKQGHYVKDLQGNVTCPVLKYNLATGKTLSRPHVPREQYKTEGNVPKSQDKGIKQSAQMYMNGEDNGYADFPSFF</sequence>
<evidence type="ECO:0000256" key="1">
    <source>
        <dbReference type="SAM" id="MobiDB-lite"/>
    </source>
</evidence>
<dbReference type="PANTHER" id="PTHR33166">
    <property type="entry name" value="GAG_P30 DOMAIN-CONTAINING PROTEIN"/>
    <property type="match status" value="1"/>
</dbReference>
<feature type="region of interest" description="Disordered" evidence="1">
    <location>
        <begin position="1"/>
        <end position="23"/>
    </location>
</feature>
<dbReference type="AlphaFoldDB" id="A0AAV7T9E9"/>
<organism evidence="2 3">
    <name type="scientific">Pleurodeles waltl</name>
    <name type="common">Iberian ribbed newt</name>
    <dbReference type="NCBI Taxonomy" id="8319"/>
    <lineage>
        <taxon>Eukaryota</taxon>
        <taxon>Metazoa</taxon>
        <taxon>Chordata</taxon>
        <taxon>Craniata</taxon>
        <taxon>Vertebrata</taxon>
        <taxon>Euteleostomi</taxon>
        <taxon>Amphibia</taxon>
        <taxon>Batrachia</taxon>
        <taxon>Caudata</taxon>
        <taxon>Salamandroidea</taxon>
        <taxon>Salamandridae</taxon>
        <taxon>Pleurodelinae</taxon>
        <taxon>Pleurodeles</taxon>
    </lineage>
</organism>
<protein>
    <submittedName>
        <fullName evidence="2">Uncharacterized protein</fullName>
    </submittedName>
</protein>
<comment type="caution">
    <text evidence="2">The sequence shown here is derived from an EMBL/GenBank/DDBJ whole genome shotgun (WGS) entry which is preliminary data.</text>
</comment>
<dbReference type="InterPro" id="IPR008919">
    <property type="entry name" value="Retrov_capsid_N"/>
</dbReference>
<dbReference type="EMBL" id="JANPWB010000007">
    <property type="protein sequence ID" value="KAJ1172538.1"/>
    <property type="molecule type" value="Genomic_DNA"/>
</dbReference>
<feature type="region of interest" description="Disordered" evidence="1">
    <location>
        <begin position="862"/>
        <end position="884"/>
    </location>
</feature>
<reference evidence="2" key="1">
    <citation type="journal article" date="2022" name="bioRxiv">
        <title>Sequencing and chromosome-scale assembly of the giantPleurodeles waltlgenome.</title>
        <authorList>
            <person name="Brown T."/>
            <person name="Elewa A."/>
            <person name="Iarovenko S."/>
            <person name="Subramanian E."/>
            <person name="Araus A.J."/>
            <person name="Petzold A."/>
            <person name="Susuki M."/>
            <person name="Suzuki K.-i.T."/>
            <person name="Hayashi T."/>
            <person name="Toyoda A."/>
            <person name="Oliveira C."/>
            <person name="Osipova E."/>
            <person name="Leigh N.D."/>
            <person name="Simon A."/>
            <person name="Yun M.H."/>
        </authorList>
    </citation>
    <scope>NUCLEOTIDE SEQUENCE</scope>
    <source>
        <strain evidence="2">20211129_DDA</strain>
        <tissue evidence="2">Liver</tissue>
    </source>
</reference>
<evidence type="ECO:0000313" key="2">
    <source>
        <dbReference type="EMBL" id="KAJ1172538.1"/>
    </source>
</evidence>
<dbReference type="InterPro" id="IPR050462">
    <property type="entry name" value="Retroviral_Gag-Pol_poly"/>
</dbReference>
<dbReference type="GO" id="GO:0016032">
    <property type="term" value="P:viral process"/>
    <property type="evidence" value="ECO:0007669"/>
    <property type="project" value="InterPro"/>
</dbReference>
<dbReference type="Gene3D" id="1.10.375.10">
    <property type="entry name" value="Human Immunodeficiency Virus Type 1 Capsid Protein"/>
    <property type="match status" value="1"/>
</dbReference>
<name>A0AAV7T9E9_PLEWA</name>
<dbReference type="Proteomes" id="UP001066276">
    <property type="component" value="Chromosome 4_1"/>
</dbReference>
<gene>
    <name evidence="2" type="ORF">NDU88_004383</name>
</gene>
<proteinExistence type="predicted"/>
<keyword evidence="3" id="KW-1185">Reference proteome</keyword>
<feature type="region of interest" description="Disordered" evidence="1">
    <location>
        <begin position="124"/>
        <end position="144"/>
    </location>
</feature>
<evidence type="ECO:0000313" key="3">
    <source>
        <dbReference type="Proteomes" id="UP001066276"/>
    </source>
</evidence>